<dbReference type="InterPro" id="IPR059216">
    <property type="entry name" value="LeuA_carph_isopro_dom"/>
</dbReference>
<feature type="binding site" evidence="9">
    <location>
        <position position="437"/>
    </location>
    <ligand>
        <name>L-glutamine</name>
        <dbReference type="ChEBI" id="CHEBI:58359"/>
    </ligand>
</feature>
<dbReference type="GO" id="GO:0003677">
    <property type="term" value="F:DNA binding"/>
    <property type="evidence" value="ECO:0007669"/>
    <property type="project" value="InterPro"/>
</dbReference>
<dbReference type="KEGG" id="swf:E3E12_01640"/>
<feature type="binding site" evidence="9">
    <location>
        <position position="363"/>
    </location>
    <ligand>
        <name>L-glutamine</name>
        <dbReference type="ChEBI" id="CHEBI:58359"/>
    </ligand>
</feature>
<gene>
    <name evidence="9 12" type="primary">carA</name>
    <name evidence="12" type="ORF">E3E12_01640</name>
</gene>
<keyword evidence="4 9" id="KW-0547">Nucleotide-binding</keyword>
<evidence type="ECO:0000256" key="1">
    <source>
        <dbReference type="ARBA" id="ARBA00005077"/>
    </source>
</evidence>
<comment type="similarity">
    <text evidence="2 9">Belongs to the CarA family.</text>
</comment>
<dbReference type="RefSeq" id="WP_141442759.1">
    <property type="nucleotide sequence ID" value="NZ_CP038231.1"/>
</dbReference>
<dbReference type="InterPro" id="IPR029062">
    <property type="entry name" value="Class_I_gatase-like"/>
</dbReference>
<accession>A0A4Y6U6W2</accession>
<feature type="binding site" evidence="9">
    <location>
        <position position="167"/>
    </location>
    <ligand>
        <name>L-glutamine</name>
        <dbReference type="ChEBI" id="CHEBI:58359"/>
    </ligand>
</feature>
<dbReference type="GO" id="GO:0004359">
    <property type="term" value="F:glutaminase activity"/>
    <property type="evidence" value="ECO:0007669"/>
    <property type="project" value="RHEA"/>
</dbReference>
<feature type="active site" evidence="9">
    <location>
        <position position="478"/>
    </location>
</feature>
<feature type="region of interest" description="CPSase" evidence="9">
    <location>
        <begin position="1"/>
        <end position="314"/>
    </location>
</feature>
<dbReference type="Pfam" id="PF00988">
    <property type="entry name" value="CPSase_sm_chain"/>
    <property type="match status" value="1"/>
</dbReference>
<dbReference type="Gene3D" id="3.40.50.880">
    <property type="match status" value="1"/>
</dbReference>
<dbReference type="OrthoDB" id="9804328at2"/>
<dbReference type="NCBIfam" id="TIGR01368">
    <property type="entry name" value="CPSaseIIsmall"/>
    <property type="match status" value="1"/>
</dbReference>
<feature type="binding site" evidence="9">
    <location>
        <position position="436"/>
    </location>
    <ligand>
        <name>L-glutamine</name>
        <dbReference type="ChEBI" id="CHEBI:58359"/>
    </ligand>
</feature>
<dbReference type="HAMAP" id="MF_01209">
    <property type="entry name" value="CPSase_S_chain"/>
    <property type="match status" value="1"/>
</dbReference>
<keyword evidence="9" id="KW-0055">Arginine biosynthesis</keyword>
<dbReference type="InterPro" id="IPR050472">
    <property type="entry name" value="Anth_synth/Amidotransfase"/>
</dbReference>
<dbReference type="SUPFAM" id="SSF52021">
    <property type="entry name" value="Carbamoyl phosphate synthetase, small subunit N-terminal domain"/>
    <property type="match status" value="1"/>
</dbReference>
<dbReference type="PANTHER" id="PTHR43418">
    <property type="entry name" value="MULTIFUNCTIONAL TRYPTOPHAN BIOSYNTHESIS PROTEIN-RELATED"/>
    <property type="match status" value="1"/>
</dbReference>
<keyword evidence="13" id="KW-1185">Reference proteome</keyword>
<evidence type="ECO:0000256" key="10">
    <source>
        <dbReference type="SAM" id="MobiDB-lite"/>
    </source>
</evidence>
<dbReference type="AlphaFoldDB" id="A0A4Y6U6W2"/>
<evidence type="ECO:0000256" key="9">
    <source>
        <dbReference type="HAMAP-Rule" id="MF_01209"/>
    </source>
</evidence>
<dbReference type="PRINTS" id="PR00099">
    <property type="entry name" value="CPSGATASE"/>
</dbReference>
<dbReference type="InterPro" id="IPR017926">
    <property type="entry name" value="GATASE"/>
</dbReference>
<dbReference type="CDD" id="cd01744">
    <property type="entry name" value="GATase1_CPSase"/>
    <property type="match status" value="1"/>
</dbReference>
<keyword evidence="5 9" id="KW-0067">ATP-binding</keyword>
<reference evidence="12 13" key="1">
    <citation type="submission" date="2019-03" db="EMBL/GenBank/DDBJ databases">
        <title>The complete genome sequence of Swingsia_sp. F3b2 LMG30590(T).</title>
        <authorList>
            <person name="Chua K.-O."/>
            <person name="Chan K.-G."/>
            <person name="See-Too W.-S."/>
        </authorList>
    </citation>
    <scope>NUCLEOTIDE SEQUENCE [LARGE SCALE GENOMIC DNA]</scope>
    <source>
        <strain evidence="12 13">F3b2</strain>
    </source>
</reference>
<feature type="binding site" evidence="9">
    <location>
        <position position="434"/>
    </location>
    <ligand>
        <name>L-glutamine</name>
        <dbReference type="ChEBI" id="CHEBI:58359"/>
    </ligand>
</feature>
<evidence type="ECO:0000256" key="6">
    <source>
        <dbReference type="ARBA" id="ARBA00022962"/>
    </source>
</evidence>
<dbReference type="InterPro" id="IPR002474">
    <property type="entry name" value="CarbamoylP_synth_ssu_N"/>
</dbReference>
<dbReference type="Proteomes" id="UP000318709">
    <property type="component" value="Chromosome"/>
</dbReference>
<comment type="function">
    <text evidence="9">Small subunit of the glutamine-dependent carbamoyl phosphate synthetase (CPSase). CPSase catalyzes the formation of carbamoyl phosphate from the ammonia moiety of glutamine, carbonate, and phosphate donated by ATP, constituting the first step of 2 biosynthetic pathways, one leading to arginine and/or urea and the other to pyrimidine nucleotides. The small subunit (glutamine amidotransferase) binds and cleaves glutamine to supply the large subunit with the substrate ammonia.</text>
</comment>
<evidence type="ECO:0000313" key="12">
    <source>
        <dbReference type="EMBL" id="QDH13112.1"/>
    </source>
</evidence>
<evidence type="ECO:0000256" key="8">
    <source>
        <dbReference type="ARBA" id="ARBA00048816"/>
    </source>
</evidence>
<dbReference type="InterPro" id="IPR036480">
    <property type="entry name" value="CarbP_synth_ssu_N_sf"/>
</dbReference>
<feature type="binding site" evidence="9">
    <location>
        <position position="393"/>
    </location>
    <ligand>
        <name>L-glutamine</name>
        <dbReference type="ChEBI" id="CHEBI:58359"/>
    </ligand>
</feature>
<sequence length="513" mass="54460">MEPENPPMQDVDSIITAAGGAAHVARLAGVGSEAVRKWRQSGAIPAKHWPLFLSFPGVNMAMLTALAPRQKSTTLRPKPLQAQRAATPPAPSTHHGKDRMTQRTTPNHLRANLHQPAGATAALILADGTVLWGRGFGAYTPAEGGQVAELCFCTAMSGYQETLTDPSFTGQIITFTFPHIGNTGTNAEDHEASHMLAAGMVVKDMVTEPSSWRNEGGAEGDLRAWLTRQGKPGIAGLDTRFITRLLRDHGPQSAVIAYPAEGQVDVKSALERVRLWEGLEGADLGSQAARPARSWDKGRWEGFIMPKAPTGTPRRVVALDFGAKDNILRSLVSAGCAVQVLPGTASFEDIMAQAPEGVFLSNGPGDPAATGVKVVPVLKKLLESAIPLFGICLGHQLLAHALGGKTTKMARGHHGANQPVKDLATGRVEITSQNHGFAVDEASLPADVVVTHRSLFDGTNEGIASPRHKAFSVQYHPEASPGPTDSQHLFQRFVANIDAARAARANTQTSPNT</sequence>
<protein>
    <recommendedName>
        <fullName evidence="9">Carbamoyl phosphate synthase small chain</fullName>
        <ecNumber evidence="9">6.3.5.5</ecNumber>
    </recommendedName>
    <alternativeName>
        <fullName evidence="9">Carbamoyl phosphate synthetase glutamine chain</fullName>
    </alternativeName>
</protein>
<feature type="binding site" evidence="9">
    <location>
        <position position="396"/>
    </location>
    <ligand>
        <name>L-glutamine</name>
        <dbReference type="ChEBI" id="CHEBI:58359"/>
    </ligand>
</feature>
<feature type="binding site" evidence="9">
    <location>
        <position position="365"/>
    </location>
    <ligand>
        <name>L-glutamine</name>
        <dbReference type="ChEBI" id="CHEBI:58359"/>
    </ligand>
</feature>
<dbReference type="EMBL" id="CP038231">
    <property type="protein sequence ID" value="QDH13112.1"/>
    <property type="molecule type" value="Genomic_DNA"/>
</dbReference>
<comment type="catalytic activity">
    <reaction evidence="9">
        <text>L-glutamine + H2O = L-glutamate + NH4(+)</text>
        <dbReference type="Rhea" id="RHEA:15889"/>
        <dbReference type="ChEBI" id="CHEBI:15377"/>
        <dbReference type="ChEBI" id="CHEBI:28938"/>
        <dbReference type="ChEBI" id="CHEBI:29985"/>
        <dbReference type="ChEBI" id="CHEBI:58359"/>
    </reaction>
</comment>
<comment type="subunit">
    <text evidence="9">Composed of two chains; the small (or glutamine) chain promotes the hydrolysis of glutamine to ammonia, which is used by the large (or ammonia) chain to synthesize carbamoyl phosphate. Tetramer of heterodimers (alpha,beta)4.</text>
</comment>
<dbReference type="UniPathway" id="UPA00070">
    <property type="reaction ID" value="UER00115"/>
</dbReference>
<dbReference type="GO" id="GO:0004088">
    <property type="term" value="F:carbamoyl-phosphate synthase (glutamine-hydrolyzing) activity"/>
    <property type="evidence" value="ECO:0007669"/>
    <property type="project" value="UniProtKB-UniRule"/>
</dbReference>
<dbReference type="GO" id="GO:0006207">
    <property type="term" value="P:'de novo' pyrimidine nucleobase biosynthetic process"/>
    <property type="evidence" value="ECO:0007669"/>
    <property type="project" value="InterPro"/>
</dbReference>
<keyword evidence="7 9" id="KW-0665">Pyrimidine biosynthesis</keyword>
<keyword evidence="9" id="KW-0028">Amino-acid biosynthesis</keyword>
<feature type="active site" description="Nucleophile" evidence="9">
    <location>
        <position position="392"/>
    </location>
</feature>
<dbReference type="InterPro" id="IPR035686">
    <property type="entry name" value="CPSase_GATase1"/>
</dbReference>
<dbReference type="GO" id="GO:0006526">
    <property type="term" value="P:L-arginine biosynthetic process"/>
    <property type="evidence" value="ECO:0007669"/>
    <property type="project" value="UniProtKB-UniRule"/>
</dbReference>
<keyword evidence="6 9" id="KW-0315">Glutamine amidotransferase</keyword>
<evidence type="ECO:0000313" key="13">
    <source>
        <dbReference type="Proteomes" id="UP000318709"/>
    </source>
</evidence>
<feature type="domain" description="Carbamoyl-phosphate synthase small subunit N-terminal" evidence="11">
    <location>
        <begin position="119"/>
        <end position="257"/>
    </location>
</feature>
<dbReference type="PANTHER" id="PTHR43418:SF7">
    <property type="entry name" value="CARBAMOYL-PHOSPHATE SYNTHASE SMALL CHAIN"/>
    <property type="match status" value="1"/>
</dbReference>
<dbReference type="PRINTS" id="PR00096">
    <property type="entry name" value="GATASE"/>
</dbReference>
<dbReference type="EC" id="6.3.5.5" evidence="9"/>
<feature type="region of interest" description="Disordered" evidence="10">
    <location>
        <begin position="72"/>
        <end position="102"/>
    </location>
</feature>
<evidence type="ECO:0000259" key="11">
    <source>
        <dbReference type="SMART" id="SM01097"/>
    </source>
</evidence>
<organism evidence="12 13">
    <name type="scientific">Formicincola oecophyllae</name>
    <dbReference type="NCBI Taxonomy" id="2558361"/>
    <lineage>
        <taxon>Bacteria</taxon>
        <taxon>Pseudomonadati</taxon>
        <taxon>Pseudomonadota</taxon>
        <taxon>Alphaproteobacteria</taxon>
        <taxon>Acetobacterales</taxon>
        <taxon>Acetobacteraceae</taxon>
        <taxon>Formicincola</taxon>
    </lineage>
</organism>
<evidence type="ECO:0000256" key="3">
    <source>
        <dbReference type="ARBA" id="ARBA00022598"/>
    </source>
</evidence>
<dbReference type="NCBIfam" id="NF046037">
    <property type="entry name" value="carphisopro"/>
    <property type="match status" value="1"/>
</dbReference>
<dbReference type="SUPFAM" id="SSF52317">
    <property type="entry name" value="Class I glutamine amidotransferase-like"/>
    <property type="match status" value="1"/>
</dbReference>
<feature type="active site" evidence="9">
    <location>
        <position position="476"/>
    </location>
</feature>
<keyword evidence="3 9" id="KW-0436">Ligase</keyword>
<evidence type="ECO:0000256" key="7">
    <source>
        <dbReference type="ARBA" id="ARBA00022975"/>
    </source>
</evidence>
<dbReference type="GO" id="GO:0044205">
    <property type="term" value="P:'de novo' UMP biosynthetic process"/>
    <property type="evidence" value="ECO:0007669"/>
    <property type="project" value="UniProtKB-UniRule"/>
</dbReference>
<comment type="pathway">
    <text evidence="1 9">Amino-acid biosynthesis; L-arginine biosynthesis; carbamoyl phosphate from bicarbonate: step 1/1.</text>
</comment>
<dbReference type="UniPathway" id="UPA00068">
    <property type="reaction ID" value="UER00171"/>
</dbReference>
<dbReference type="InterPro" id="IPR006274">
    <property type="entry name" value="CarbamoylP_synth_ssu"/>
</dbReference>
<dbReference type="InterPro" id="IPR010982">
    <property type="entry name" value="Lambda_DNA-bd_dom_sf"/>
</dbReference>
<dbReference type="SMART" id="SM01097">
    <property type="entry name" value="CPSase_sm_chain"/>
    <property type="match status" value="1"/>
</dbReference>
<comment type="pathway">
    <text evidence="9">Pyrimidine metabolism; UMP biosynthesis via de novo pathway; (S)-dihydroorotate from bicarbonate: step 1/3.</text>
</comment>
<dbReference type="GO" id="GO:0005524">
    <property type="term" value="F:ATP binding"/>
    <property type="evidence" value="ECO:0007669"/>
    <property type="project" value="UniProtKB-UniRule"/>
</dbReference>
<dbReference type="Gene3D" id="3.50.30.20">
    <property type="entry name" value="Carbamoyl-phosphate synthase small subunit, N-terminal domain"/>
    <property type="match status" value="1"/>
</dbReference>
<comment type="catalytic activity">
    <reaction evidence="8 9">
        <text>hydrogencarbonate + L-glutamine + 2 ATP + H2O = carbamoyl phosphate + L-glutamate + 2 ADP + phosphate + 2 H(+)</text>
        <dbReference type="Rhea" id="RHEA:18633"/>
        <dbReference type="ChEBI" id="CHEBI:15377"/>
        <dbReference type="ChEBI" id="CHEBI:15378"/>
        <dbReference type="ChEBI" id="CHEBI:17544"/>
        <dbReference type="ChEBI" id="CHEBI:29985"/>
        <dbReference type="ChEBI" id="CHEBI:30616"/>
        <dbReference type="ChEBI" id="CHEBI:43474"/>
        <dbReference type="ChEBI" id="CHEBI:58228"/>
        <dbReference type="ChEBI" id="CHEBI:58359"/>
        <dbReference type="ChEBI" id="CHEBI:456216"/>
        <dbReference type="EC" id="6.3.5.5"/>
    </reaction>
</comment>
<dbReference type="PROSITE" id="PS51273">
    <property type="entry name" value="GATASE_TYPE_1"/>
    <property type="match status" value="1"/>
</dbReference>
<dbReference type="Gene3D" id="1.10.260.40">
    <property type="entry name" value="lambda repressor-like DNA-binding domains"/>
    <property type="match status" value="1"/>
</dbReference>
<dbReference type="NCBIfam" id="NF009475">
    <property type="entry name" value="PRK12838.1"/>
    <property type="match status" value="1"/>
</dbReference>
<evidence type="ECO:0000256" key="2">
    <source>
        <dbReference type="ARBA" id="ARBA00007800"/>
    </source>
</evidence>
<proteinExistence type="inferred from homology"/>
<dbReference type="GO" id="GO:0006541">
    <property type="term" value="P:glutamine metabolic process"/>
    <property type="evidence" value="ECO:0007669"/>
    <property type="project" value="InterPro"/>
</dbReference>
<evidence type="ECO:0000256" key="4">
    <source>
        <dbReference type="ARBA" id="ARBA00022741"/>
    </source>
</evidence>
<evidence type="ECO:0000256" key="5">
    <source>
        <dbReference type="ARBA" id="ARBA00022840"/>
    </source>
</evidence>
<dbReference type="Pfam" id="PF00117">
    <property type="entry name" value="GATase"/>
    <property type="match status" value="1"/>
</dbReference>
<dbReference type="PRINTS" id="PR00097">
    <property type="entry name" value="ANTSNTHASEII"/>
</dbReference>
<name>A0A4Y6U6W2_9PROT</name>